<keyword evidence="2" id="KW-1185">Reference proteome</keyword>
<evidence type="ECO:0000313" key="2">
    <source>
        <dbReference type="Proteomes" id="UP001558613"/>
    </source>
</evidence>
<dbReference type="Proteomes" id="UP001558613">
    <property type="component" value="Unassembled WGS sequence"/>
</dbReference>
<dbReference type="EMBL" id="JAYMGO010000020">
    <property type="protein sequence ID" value="KAL1253825.1"/>
    <property type="molecule type" value="Genomic_DNA"/>
</dbReference>
<accession>A0ABR3LNE8</accession>
<organism evidence="1 2">
    <name type="scientific">Cirrhinus molitorella</name>
    <name type="common">mud carp</name>
    <dbReference type="NCBI Taxonomy" id="172907"/>
    <lineage>
        <taxon>Eukaryota</taxon>
        <taxon>Metazoa</taxon>
        <taxon>Chordata</taxon>
        <taxon>Craniata</taxon>
        <taxon>Vertebrata</taxon>
        <taxon>Euteleostomi</taxon>
        <taxon>Actinopterygii</taxon>
        <taxon>Neopterygii</taxon>
        <taxon>Teleostei</taxon>
        <taxon>Ostariophysi</taxon>
        <taxon>Cypriniformes</taxon>
        <taxon>Cyprinidae</taxon>
        <taxon>Labeoninae</taxon>
        <taxon>Labeonini</taxon>
        <taxon>Cirrhinus</taxon>
    </lineage>
</organism>
<comment type="caution">
    <text evidence="1">The sequence shown here is derived from an EMBL/GenBank/DDBJ whole genome shotgun (WGS) entry which is preliminary data.</text>
</comment>
<gene>
    <name evidence="1" type="ORF">QQF64_016054</name>
</gene>
<protein>
    <submittedName>
        <fullName evidence="1">Uncharacterized protein</fullName>
    </submittedName>
</protein>
<sequence>MKACAAHTQTGPRSFLPHCSARYHGNWSSCSVADFKCECVLFYLCMRVYVYVRMAGTGEGGGVFCVEAIVTCASNILLDRGEGLCLLTSVTWPES</sequence>
<evidence type="ECO:0000313" key="1">
    <source>
        <dbReference type="EMBL" id="KAL1253825.1"/>
    </source>
</evidence>
<reference evidence="1 2" key="1">
    <citation type="submission" date="2023-09" db="EMBL/GenBank/DDBJ databases">
        <authorList>
            <person name="Wang M."/>
        </authorList>
    </citation>
    <scope>NUCLEOTIDE SEQUENCE [LARGE SCALE GENOMIC DNA]</scope>
    <source>
        <strain evidence="1">GT-2023</strain>
        <tissue evidence="1">Liver</tissue>
    </source>
</reference>
<proteinExistence type="predicted"/>
<name>A0ABR3LNE8_9TELE</name>